<dbReference type="Proteomes" id="UP000601435">
    <property type="component" value="Unassembled WGS sequence"/>
</dbReference>
<dbReference type="AlphaFoldDB" id="A0A812U4H8"/>
<evidence type="ECO:0000313" key="1">
    <source>
        <dbReference type="EMBL" id="CAE7562234.1"/>
    </source>
</evidence>
<evidence type="ECO:0000313" key="2">
    <source>
        <dbReference type="Proteomes" id="UP000601435"/>
    </source>
</evidence>
<gene>
    <name evidence="1" type="ORF">SNEC2469_LOCUS16253</name>
</gene>
<sequence>VERSIAPCGDWDLGYLRSCRDKYAVRNPKRQMRTAEGLPLNQELLKKAEELRQSGSSTPAGRAGGPTAKFTRTQVLAGQEGAFERLLRFSLYNQNSIENLQCGSNVVIILQNDSLKTAMQEQLKFYEEARPTVSQDDGMKGVFKPHPLGERKVYLLVALLEALDKVGQLKNTKYLETFAKLASTDTEVLDFSVGMFAPRFPTPKEGRPWVFELVVGALATEEFRSTLRELVAISTQFSEKIVRIELARKGQTELKKALWDDLRAIQGAGRQ</sequence>
<keyword evidence="2" id="KW-1185">Reference proteome</keyword>
<protein>
    <submittedName>
        <fullName evidence="1">Uncharacterized protein</fullName>
    </submittedName>
</protein>
<name>A0A812U4H8_9DINO</name>
<proteinExistence type="predicted"/>
<reference evidence="1" key="1">
    <citation type="submission" date="2021-02" db="EMBL/GenBank/DDBJ databases">
        <authorList>
            <person name="Dougan E. K."/>
            <person name="Rhodes N."/>
            <person name="Thang M."/>
            <person name="Chan C."/>
        </authorList>
    </citation>
    <scope>NUCLEOTIDE SEQUENCE</scope>
</reference>
<dbReference type="EMBL" id="CAJNJA010026611">
    <property type="protein sequence ID" value="CAE7562234.1"/>
    <property type="molecule type" value="Genomic_DNA"/>
</dbReference>
<organism evidence="1 2">
    <name type="scientific">Symbiodinium necroappetens</name>
    <dbReference type="NCBI Taxonomy" id="1628268"/>
    <lineage>
        <taxon>Eukaryota</taxon>
        <taxon>Sar</taxon>
        <taxon>Alveolata</taxon>
        <taxon>Dinophyceae</taxon>
        <taxon>Suessiales</taxon>
        <taxon>Symbiodiniaceae</taxon>
        <taxon>Symbiodinium</taxon>
    </lineage>
</organism>
<comment type="caution">
    <text evidence="1">The sequence shown here is derived from an EMBL/GenBank/DDBJ whole genome shotgun (WGS) entry which is preliminary data.</text>
</comment>
<feature type="non-terminal residue" evidence="1">
    <location>
        <position position="1"/>
    </location>
</feature>
<accession>A0A812U4H8</accession>